<organism evidence="1 2">
    <name type="scientific">Rhizobium paknamense</name>
    <dbReference type="NCBI Taxonomy" id="1206817"/>
    <lineage>
        <taxon>Bacteria</taxon>
        <taxon>Pseudomonadati</taxon>
        <taxon>Pseudomonadota</taxon>
        <taxon>Alphaproteobacteria</taxon>
        <taxon>Hyphomicrobiales</taxon>
        <taxon>Rhizobiaceae</taxon>
        <taxon>Rhizobium/Agrobacterium group</taxon>
        <taxon>Rhizobium</taxon>
    </lineage>
</organism>
<dbReference type="RefSeq" id="WP_307158295.1">
    <property type="nucleotide sequence ID" value="NZ_JAUSWH010000006.1"/>
</dbReference>
<dbReference type="Proteomes" id="UP001235269">
    <property type="component" value="Unassembled WGS sequence"/>
</dbReference>
<accession>A0ABU0ICX9</accession>
<dbReference type="EMBL" id="JAUSWH010000006">
    <property type="protein sequence ID" value="MDQ0456105.1"/>
    <property type="molecule type" value="Genomic_DNA"/>
</dbReference>
<name>A0ABU0ICX9_9HYPH</name>
<reference evidence="1 2" key="1">
    <citation type="submission" date="2023-07" db="EMBL/GenBank/DDBJ databases">
        <title>Genomic Encyclopedia of Type Strains, Phase IV (KMG-IV): sequencing the most valuable type-strain genomes for metagenomic binning, comparative biology and taxonomic classification.</title>
        <authorList>
            <person name="Goeker M."/>
        </authorList>
    </citation>
    <scope>NUCLEOTIDE SEQUENCE [LARGE SCALE GENOMIC DNA]</scope>
    <source>
        <strain evidence="1 2">DSM 100301</strain>
    </source>
</reference>
<keyword evidence="2" id="KW-1185">Reference proteome</keyword>
<proteinExistence type="predicted"/>
<sequence length="185" mass="21303">MIGFIVEGQMEEKIIREMCKGSEVRRLQINGSKFPVEKIAERVCPHISLLRRKGVKKFILIIDREQRDVSSEEFEKDILNKLSDLKIDISSVIVASPDRNFESWFVPFLNSSCKISTDVQSNAEGCNGKSIAREKFKASGQKYVEVVDGVSLFKKVTARKLSEASFSFKRFFDAFDEECWWMKKD</sequence>
<gene>
    <name evidence="1" type="ORF">QO005_002445</name>
</gene>
<evidence type="ECO:0000313" key="1">
    <source>
        <dbReference type="EMBL" id="MDQ0456105.1"/>
    </source>
</evidence>
<evidence type="ECO:0000313" key="2">
    <source>
        <dbReference type="Proteomes" id="UP001235269"/>
    </source>
</evidence>
<evidence type="ECO:0008006" key="3">
    <source>
        <dbReference type="Google" id="ProtNLM"/>
    </source>
</evidence>
<comment type="caution">
    <text evidence="1">The sequence shown here is derived from an EMBL/GenBank/DDBJ whole genome shotgun (WGS) entry which is preliminary data.</text>
</comment>
<protein>
    <recommendedName>
        <fullName evidence="3">DUF4276 family protein</fullName>
    </recommendedName>
</protein>